<accession>O27032</accession>
<dbReference type="PaxDb" id="187420-MTH_951"/>
<name>O27032_METTH</name>
<feature type="coiled-coil region" evidence="1">
    <location>
        <begin position="25"/>
        <end position="52"/>
    </location>
</feature>
<keyword evidence="3" id="KW-1185">Reference proteome</keyword>
<sequence>MMDPEDYHRILTELADFRDLDTSTIASLRSSLVELKDRRDQLLEIRKNLKRDIRGVERYYLERMAEVRNDVEELREGSSRLRRIISGNPATAQARAMKQLKMNREALVETYRDLLEYTEELTEHIEDLMIELYEEMKGFLG</sequence>
<protein>
    <submittedName>
        <fullName evidence="2">Uncharacterized protein</fullName>
    </submittedName>
</protein>
<dbReference type="AlphaFoldDB" id="O27032"/>
<dbReference type="EMBL" id="AE000666">
    <property type="protein sequence ID" value="AAB85447.1"/>
    <property type="molecule type" value="Genomic_DNA"/>
</dbReference>
<dbReference type="KEGG" id="mth:MTH_951"/>
<dbReference type="Proteomes" id="UP000005223">
    <property type="component" value="Chromosome"/>
</dbReference>
<evidence type="ECO:0000313" key="2">
    <source>
        <dbReference type="EMBL" id="AAB85447.1"/>
    </source>
</evidence>
<proteinExistence type="predicted"/>
<dbReference type="HOGENOM" id="CLU_1830627_0_0_2"/>
<dbReference type="EnsemblBacteria" id="AAB85447">
    <property type="protein sequence ID" value="AAB85447"/>
    <property type="gene ID" value="MTH_951"/>
</dbReference>
<dbReference type="PIR" id="C69227">
    <property type="entry name" value="C69227"/>
</dbReference>
<organism evidence="2 3">
    <name type="scientific">Methanothermobacter thermautotrophicus (strain ATCC 29096 / DSM 1053 / JCM 10044 / NBRC 100330 / Delta H)</name>
    <name type="common">Methanobacterium thermoautotrophicum</name>
    <dbReference type="NCBI Taxonomy" id="187420"/>
    <lineage>
        <taxon>Archaea</taxon>
        <taxon>Methanobacteriati</taxon>
        <taxon>Methanobacteriota</taxon>
        <taxon>Methanomada group</taxon>
        <taxon>Methanobacteria</taxon>
        <taxon>Methanobacteriales</taxon>
        <taxon>Methanobacteriaceae</taxon>
        <taxon>Methanothermobacter</taxon>
    </lineage>
</organism>
<dbReference type="PATRIC" id="fig|187420.15.peg.934"/>
<dbReference type="InParanoid" id="O27032"/>
<gene>
    <name evidence="2" type="ordered locus">MTH_951</name>
</gene>
<dbReference type="STRING" id="187420.MTH_951"/>
<keyword evidence="1" id="KW-0175">Coiled coil</keyword>
<evidence type="ECO:0000256" key="1">
    <source>
        <dbReference type="SAM" id="Coils"/>
    </source>
</evidence>
<reference evidence="2 3" key="1">
    <citation type="journal article" date="1997" name="J. Bacteriol.">
        <title>Complete genome sequence of Methanobacterium thermoautotrophicum deltaH: functional analysis and comparative genomics.</title>
        <authorList>
            <person name="Smith D.R."/>
            <person name="Doucette-Stamm L.A."/>
            <person name="Deloughery C."/>
            <person name="Lee H.-M."/>
            <person name="Dubois J."/>
            <person name="Aldredge T."/>
            <person name="Bashirzadeh R."/>
            <person name="Blakely D."/>
            <person name="Cook R."/>
            <person name="Gilbert K."/>
            <person name="Harrison D."/>
            <person name="Hoang L."/>
            <person name="Keagle P."/>
            <person name="Lumm W."/>
            <person name="Pothier B."/>
            <person name="Qiu D."/>
            <person name="Spadafora R."/>
            <person name="Vicare R."/>
            <person name="Wang Y."/>
            <person name="Wierzbowski J."/>
            <person name="Gibson R."/>
            <person name="Jiwani N."/>
            <person name="Caruso A."/>
            <person name="Bush D."/>
            <person name="Safer H."/>
            <person name="Patwell D."/>
            <person name="Prabhakar S."/>
            <person name="McDougall S."/>
            <person name="Shimer G."/>
            <person name="Goyal A."/>
            <person name="Pietrovski S."/>
            <person name="Church G.M."/>
            <person name="Daniels C.J."/>
            <person name="Mao J.-i."/>
            <person name="Rice P."/>
            <person name="Nolling J."/>
            <person name="Reeve J.N."/>
        </authorList>
    </citation>
    <scope>NUCLEOTIDE SEQUENCE [LARGE SCALE GENOMIC DNA]</scope>
    <source>
        <strain evidence="3">ATCC 29096 / DSM 1053 / JCM 10044 / NBRC 100330 / Delta H</strain>
    </source>
</reference>
<evidence type="ECO:0000313" key="3">
    <source>
        <dbReference type="Proteomes" id="UP000005223"/>
    </source>
</evidence>